<keyword evidence="3" id="KW-1185">Reference proteome</keyword>
<keyword evidence="1" id="KW-0472">Membrane</keyword>
<evidence type="ECO:0000313" key="2">
    <source>
        <dbReference type="EMBL" id="KAK4203380.1"/>
    </source>
</evidence>
<keyword evidence="1" id="KW-1133">Transmembrane helix</keyword>
<comment type="caution">
    <text evidence="2">The sequence shown here is derived from an EMBL/GenBank/DDBJ whole genome shotgun (WGS) entry which is preliminary data.</text>
</comment>
<dbReference type="AlphaFoldDB" id="A0AAN7AZX7"/>
<proteinExistence type="predicted"/>
<dbReference type="EMBL" id="MU863889">
    <property type="protein sequence ID" value="KAK4203380.1"/>
    <property type="molecule type" value="Genomic_DNA"/>
</dbReference>
<dbReference type="Proteomes" id="UP001303160">
    <property type="component" value="Unassembled WGS sequence"/>
</dbReference>
<keyword evidence="1" id="KW-0812">Transmembrane</keyword>
<sequence>MVQYTGIMSVCVIAAIIAMDLLFIIRRTFERMDCRGSKPGLIQSGCQCRALNKNTGWVLPTIEAPRLTSPTTTDRKQRLTHGGITVTVPESDTEFQTRRVMTAVIDVTPVPSVRL</sequence>
<reference evidence="2" key="1">
    <citation type="journal article" date="2023" name="Mol. Phylogenet. Evol.">
        <title>Genome-scale phylogeny and comparative genomics of the fungal order Sordariales.</title>
        <authorList>
            <person name="Hensen N."/>
            <person name="Bonometti L."/>
            <person name="Westerberg I."/>
            <person name="Brannstrom I.O."/>
            <person name="Guillou S."/>
            <person name="Cros-Aarteil S."/>
            <person name="Calhoun S."/>
            <person name="Haridas S."/>
            <person name="Kuo A."/>
            <person name="Mondo S."/>
            <person name="Pangilinan J."/>
            <person name="Riley R."/>
            <person name="LaButti K."/>
            <person name="Andreopoulos B."/>
            <person name="Lipzen A."/>
            <person name="Chen C."/>
            <person name="Yan M."/>
            <person name="Daum C."/>
            <person name="Ng V."/>
            <person name="Clum A."/>
            <person name="Steindorff A."/>
            <person name="Ohm R.A."/>
            <person name="Martin F."/>
            <person name="Silar P."/>
            <person name="Natvig D.O."/>
            <person name="Lalanne C."/>
            <person name="Gautier V."/>
            <person name="Ament-Velasquez S.L."/>
            <person name="Kruys A."/>
            <person name="Hutchinson M.I."/>
            <person name="Powell A.J."/>
            <person name="Barry K."/>
            <person name="Miller A.N."/>
            <person name="Grigoriev I.V."/>
            <person name="Debuchy R."/>
            <person name="Gladieux P."/>
            <person name="Hiltunen Thoren M."/>
            <person name="Johannesson H."/>
        </authorList>
    </citation>
    <scope>NUCLEOTIDE SEQUENCE</scope>
    <source>
        <strain evidence="2">CBS 315.58</strain>
    </source>
</reference>
<gene>
    <name evidence="2" type="ORF">QBC40DRAFT_293780</name>
</gene>
<evidence type="ECO:0000256" key="1">
    <source>
        <dbReference type="SAM" id="Phobius"/>
    </source>
</evidence>
<protein>
    <submittedName>
        <fullName evidence="2">Uncharacterized protein</fullName>
    </submittedName>
</protein>
<feature type="transmembrane region" description="Helical" evidence="1">
    <location>
        <begin position="6"/>
        <end position="25"/>
    </location>
</feature>
<accession>A0AAN7AZX7</accession>
<name>A0AAN7AZX7_9PEZI</name>
<reference evidence="2" key="2">
    <citation type="submission" date="2023-05" db="EMBL/GenBank/DDBJ databases">
        <authorList>
            <consortium name="Lawrence Berkeley National Laboratory"/>
            <person name="Steindorff A."/>
            <person name="Hensen N."/>
            <person name="Bonometti L."/>
            <person name="Westerberg I."/>
            <person name="Brannstrom I.O."/>
            <person name="Guillou S."/>
            <person name="Cros-Aarteil S."/>
            <person name="Calhoun S."/>
            <person name="Haridas S."/>
            <person name="Kuo A."/>
            <person name="Mondo S."/>
            <person name="Pangilinan J."/>
            <person name="Riley R."/>
            <person name="Labutti K."/>
            <person name="Andreopoulos B."/>
            <person name="Lipzen A."/>
            <person name="Chen C."/>
            <person name="Yanf M."/>
            <person name="Daum C."/>
            <person name="Ng V."/>
            <person name="Clum A."/>
            <person name="Ohm R."/>
            <person name="Martin F."/>
            <person name="Silar P."/>
            <person name="Natvig D."/>
            <person name="Lalanne C."/>
            <person name="Gautier V."/>
            <person name="Ament-Velasquez S.L."/>
            <person name="Kruys A."/>
            <person name="Hutchinson M.I."/>
            <person name="Powell A.J."/>
            <person name="Barry K."/>
            <person name="Miller A.N."/>
            <person name="Grigoriev I.V."/>
            <person name="Debuchy R."/>
            <person name="Gladieux P."/>
            <person name="Thoren M.H."/>
            <person name="Johannesson H."/>
        </authorList>
    </citation>
    <scope>NUCLEOTIDE SEQUENCE</scope>
    <source>
        <strain evidence="2">CBS 315.58</strain>
    </source>
</reference>
<organism evidence="2 3">
    <name type="scientific">Triangularia verruculosa</name>
    <dbReference type="NCBI Taxonomy" id="2587418"/>
    <lineage>
        <taxon>Eukaryota</taxon>
        <taxon>Fungi</taxon>
        <taxon>Dikarya</taxon>
        <taxon>Ascomycota</taxon>
        <taxon>Pezizomycotina</taxon>
        <taxon>Sordariomycetes</taxon>
        <taxon>Sordariomycetidae</taxon>
        <taxon>Sordariales</taxon>
        <taxon>Podosporaceae</taxon>
        <taxon>Triangularia</taxon>
    </lineage>
</organism>
<evidence type="ECO:0000313" key="3">
    <source>
        <dbReference type="Proteomes" id="UP001303160"/>
    </source>
</evidence>